<accession>A0ABW9YC18</accession>
<gene>
    <name evidence="2" type="ORF">EIZ48_01390</name>
</gene>
<feature type="chain" id="PRO_5045460433" description="Porin" evidence="1">
    <location>
        <begin position="24"/>
        <end position="276"/>
    </location>
</feature>
<comment type="caution">
    <text evidence="2">The sequence shown here is derived from an EMBL/GenBank/DDBJ whole genome shotgun (WGS) entry which is preliminary data.</text>
</comment>
<keyword evidence="3" id="KW-1185">Reference proteome</keyword>
<keyword evidence="1" id="KW-0732">Signal</keyword>
<name>A0ABW9YC18_9GAMM</name>
<dbReference type="EMBL" id="RSEJ01000001">
    <property type="protein sequence ID" value="NBI51227.1"/>
    <property type="molecule type" value="Genomic_DNA"/>
</dbReference>
<sequence length="276" mass="31044">MINKIKVSLCLIAFLFSSLNAHATDDSERAPDPADVTRVLTSVRVFMGVNSDDNNIAGDIELKLAGSFNKDNNFLTMLEVSGAEKESDPFEDGFDLREIRGRWFQVFGTGNDVMPKVGYSLDVIDRSNDDSELVDNIYAIGGVAKVPVLSNYVMYPNIALVQANLKDEYKKVISGSDDGQGIQLNVFNSVYLSKKGTYLMIIPQYTYLDFDSFKTQDLLVESRFGTPLTDDRSFWFEASYKETFSDIDSDTPAVSDVSFEARDDKRQFRVGVRYFF</sequence>
<dbReference type="RefSeq" id="WP_160648333.1">
    <property type="nucleotide sequence ID" value="NZ_RSEJ01000001.1"/>
</dbReference>
<evidence type="ECO:0008006" key="4">
    <source>
        <dbReference type="Google" id="ProtNLM"/>
    </source>
</evidence>
<evidence type="ECO:0000313" key="2">
    <source>
        <dbReference type="EMBL" id="NBI51227.1"/>
    </source>
</evidence>
<proteinExistence type="predicted"/>
<dbReference type="Proteomes" id="UP000738517">
    <property type="component" value="Unassembled WGS sequence"/>
</dbReference>
<evidence type="ECO:0000256" key="1">
    <source>
        <dbReference type="SAM" id="SignalP"/>
    </source>
</evidence>
<organism evidence="2 3">
    <name type="scientific">Photobacterium alginatilyticum</name>
    <dbReference type="NCBI Taxonomy" id="1775171"/>
    <lineage>
        <taxon>Bacteria</taxon>
        <taxon>Pseudomonadati</taxon>
        <taxon>Pseudomonadota</taxon>
        <taxon>Gammaproteobacteria</taxon>
        <taxon>Vibrionales</taxon>
        <taxon>Vibrionaceae</taxon>
        <taxon>Photobacterium</taxon>
    </lineage>
</organism>
<reference evidence="2 3" key="1">
    <citation type="journal article" date="2017" name="Int. J. Syst. Evol. Microbiol.">
        <title>Photobacterium alginatilyticum sp. nov., a marine bacterium isolated from bottom seawater.</title>
        <authorList>
            <person name="Wang X."/>
            <person name="Wang Y."/>
            <person name="Yang X."/>
            <person name="Sun H."/>
            <person name="Li B."/>
            <person name="Zhang X.H."/>
        </authorList>
    </citation>
    <scope>NUCLEOTIDE SEQUENCE [LARGE SCALE GENOMIC DNA]</scope>
    <source>
        <strain evidence="2 3">P03D4</strain>
    </source>
</reference>
<feature type="signal peptide" evidence="1">
    <location>
        <begin position="1"/>
        <end position="23"/>
    </location>
</feature>
<protein>
    <recommendedName>
        <fullName evidence="4">Porin</fullName>
    </recommendedName>
</protein>
<evidence type="ECO:0000313" key="3">
    <source>
        <dbReference type="Proteomes" id="UP000738517"/>
    </source>
</evidence>